<sequence>MITAANVRGSKAIYDDSNVYEDINEEKNHQTSSKENKNPMLSTVNTIGVEKGYKDTVSSDNALEASDNNTEDVDNDDAIYAQSYKSLVVQYCADEEDVNLITKQNSIYENATSLDDSAYEVIPEFLQDTSPEDQTLPVYENVNQQTSSQENENQMLSTRNIIGVEKRDDDTLSSENVSVLSDDNDGMYEQPYASLVVPSPADNGNVYLVTKQNSLYENETYFEISSEFLQDTSLVEQELPVYENDVEEEAYFNCIADDIA</sequence>
<dbReference type="OrthoDB" id="10319852at2759"/>
<gene>
    <name evidence="1" type="ORF">MEDL_10851</name>
</gene>
<keyword evidence="2" id="KW-1185">Reference proteome</keyword>
<evidence type="ECO:0000313" key="1">
    <source>
        <dbReference type="EMBL" id="CAG2195942.1"/>
    </source>
</evidence>
<evidence type="ECO:0000313" key="2">
    <source>
        <dbReference type="Proteomes" id="UP000683360"/>
    </source>
</evidence>
<reference evidence="1" key="1">
    <citation type="submission" date="2021-03" db="EMBL/GenBank/DDBJ databases">
        <authorList>
            <person name="Bekaert M."/>
        </authorList>
    </citation>
    <scope>NUCLEOTIDE SEQUENCE</scope>
</reference>
<accession>A0A8S3QL46</accession>
<organism evidence="1 2">
    <name type="scientific">Mytilus edulis</name>
    <name type="common">Blue mussel</name>
    <dbReference type="NCBI Taxonomy" id="6550"/>
    <lineage>
        <taxon>Eukaryota</taxon>
        <taxon>Metazoa</taxon>
        <taxon>Spiralia</taxon>
        <taxon>Lophotrochozoa</taxon>
        <taxon>Mollusca</taxon>
        <taxon>Bivalvia</taxon>
        <taxon>Autobranchia</taxon>
        <taxon>Pteriomorphia</taxon>
        <taxon>Mytilida</taxon>
        <taxon>Mytiloidea</taxon>
        <taxon>Mytilidae</taxon>
        <taxon>Mytilinae</taxon>
        <taxon>Mytilus</taxon>
    </lineage>
</organism>
<dbReference type="AlphaFoldDB" id="A0A8S3QL46"/>
<dbReference type="EMBL" id="CAJPWZ010000538">
    <property type="protein sequence ID" value="CAG2195942.1"/>
    <property type="molecule type" value="Genomic_DNA"/>
</dbReference>
<proteinExistence type="predicted"/>
<name>A0A8S3QL46_MYTED</name>
<comment type="caution">
    <text evidence="1">The sequence shown here is derived from an EMBL/GenBank/DDBJ whole genome shotgun (WGS) entry which is preliminary data.</text>
</comment>
<protein>
    <submittedName>
        <fullName evidence="1">Uncharacterized protein</fullName>
    </submittedName>
</protein>
<dbReference type="Proteomes" id="UP000683360">
    <property type="component" value="Unassembled WGS sequence"/>
</dbReference>